<dbReference type="InterPro" id="IPR050490">
    <property type="entry name" value="Bact_solute-bd_prot1"/>
</dbReference>
<evidence type="ECO:0000259" key="2">
    <source>
        <dbReference type="Pfam" id="PF12010"/>
    </source>
</evidence>
<accession>A0A0W1B2E2</accession>
<dbReference type="AlphaFoldDB" id="A0A0W1B2E2"/>
<dbReference type="RefSeq" id="WP_060622407.1">
    <property type="nucleotide sequence ID" value="NZ_LCZJ02000017.1"/>
</dbReference>
<feature type="domain" description="DUF3502" evidence="2">
    <location>
        <begin position="436"/>
        <end position="503"/>
    </location>
</feature>
<keyword evidence="4" id="KW-1185">Reference proteome</keyword>
<feature type="chain" id="PRO_5039595521" evidence="1">
    <location>
        <begin position="23"/>
        <end position="507"/>
    </location>
</feature>
<dbReference type="InterPro" id="IPR022627">
    <property type="entry name" value="DUF3502"/>
</dbReference>
<dbReference type="Gene3D" id="3.40.190.10">
    <property type="entry name" value="Periplasmic binding protein-like II"/>
    <property type="match status" value="1"/>
</dbReference>
<dbReference type="OrthoDB" id="7936627at2"/>
<evidence type="ECO:0000313" key="4">
    <source>
        <dbReference type="Proteomes" id="UP000054709"/>
    </source>
</evidence>
<sequence>MKTKKSLTLALVGTMLLSGLLAGCGSNINTNANAPKETNNSAAAGNSAGNTSELKPYELKMYLIGGPQKDLDLVLKEVNKYTQEKINATLNVTMFDWGDYDKKMQVITASGEPYDIAFTSSWTNDFRRNAANGTFLGLNDLLDKYGKETKEVLDPRFLEGTKIKGEIYGVPVNKELGQQWVWRFNKKYVDKYKMDISNIRTLDDLEPLLKTIKENEPSDITPLAVPKGFKPFMPFDYVLGDELPIGVYMDSKDGKVVNILETPELATSLDTMHRLYTAGYLRPDVATLEGIDNIKTGKWFADREITQPYAEKGWSRSAGYEIVTSPMHEPYVYTQSAAGSMHAISVTSGDPERAMMFLNLLNTDKYLRNLLNYGIEGTHYKKISDNVIEDLPAMQDSYAMPGFTLGNMLLTYLHADDPADKWDAFKKFNDSSKEAPTFGFAFDPTPVKTEVAAINNVTKEFMPALYTGSVDPKTYLPKATKKFKEAGLDKVIAEVQKQLDEWNQTKK</sequence>
<dbReference type="PROSITE" id="PS51257">
    <property type="entry name" value="PROKAR_LIPOPROTEIN"/>
    <property type="match status" value="1"/>
</dbReference>
<reference evidence="3 4" key="1">
    <citation type="journal article" date="2015" name="Int. Biodeterior. Biodegradation">
        <title>Physiological and genetic screening methods for the isolation of methyl tert-butyl ether-degrading bacteria for bioremediation purposes.</title>
        <authorList>
            <person name="Guisado I.M."/>
            <person name="Purswani J."/>
            <person name="Gonzalez Lopez J."/>
            <person name="Pozo C."/>
        </authorList>
    </citation>
    <scope>NUCLEOTIDE SEQUENCE [LARGE SCALE GENOMIC DNA]</scope>
    <source>
        <strain evidence="3 4">SH7</strain>
    </source>
</reference>
<keyword evidence="1" id="KW-0732">Signal</keyword>
<dbReference type="Pfam" id="PF12010">
    <property type="entry name" value="DUF3502"/>
    <property type="match status" value="1"/>
</dbReference>
<comment type="caution">
    <text evidence="3">The sequence shown here is derived from an EMBL/GenBank/DDBJ whole genome shotgun (WGS) entry which is preliminary data.</text>
</comment>
<evidence type="ECO:0000256" key="1">
    <source>
        <dbReference type="SAM" id="SignalP"/>
    </source>
</evidence>
<dbReference type="Proteomes" id="UP000054709">
    <property type="component" value="Unassembled WGS sequence"/>
</dbReference>
<gene>
    <name evidence="3" type="ORF">UQ64_08290</name>
</gene>
<dbReference type="PANTHER" id="PTHR43649:SF17">
    <property type="entry name" value="ABC TRANSPORTER SOLUTE BINDING PROTEIN-SUGAR TRANSPORT"/>
    <property type="match status" value="1"/>
</dbReference>
<protein>
    <submittedName>
        <fullName evidence="3">ABC transporter substrate-binding protein</fullName>
    </submittedName>
</protein>
<evidence type="ECO:0000313" key="3">
    <source>
        <dbReference type="EMBL" id="KTD87752.1"/>
    </source>
</evidence>
<dbReference type="SUPFAM" id="SSF53850">
    <property type="entry name" value="Periplasmic binding protein-like II"/>
    <property type="match status" value="1"/>
</dbReference>
<name>A0A0W1B2E2_9BACL</name>
<feature type="signal peptide" evidence="1">
    <location>
        <begin position="1"/>
        <end position="22"/>
    </location>
</feature>
<dbReference type="PANTHER" id="PTHR43649">
    <property type="entry name" value="ARABINOSE-BINDING PROTEIN-RELATED"/>
    <property type="match status" value="1"/>
</dbReference>
<dbReference type="EMBL" id="LCZJ02000017">
    <property type="protein sequence ID" value="KTD87752.1"/>
    <property type="molecule type" value="Genomic_DNA"/>
</dbReference>
<proteinExistence type="predicted"/>
<organism evidence="3 4">
    <name type="scientific">Paenibacillus etheri</name>
    <dbReference type="NCBI Taxonomy" id="1306852"/>
    <lineage>
        <taxon>Bacteria</taxon>
        <taxon>Bacillati</taxon>
        <taxon>Bacillota</taxon>
        <taxon>Bacilli</taxon>
        <taxon>Bacillales</taxon>
        <taxon>Paenibacillaceae</taxon>
        <taxon>Paenibacillus</taxon>
    </lineage>
</organism>